<dbReference type="InterPro" id="IPR003378">
    <property type="entry name" value="Fringe-like_glycosylTrfase"/>
</dbReference>
<keyword evidence="13 21" id="KW-1133">Transmembrane helix</keyword>
<evidence type="ECO:0000256" key="20">
    <source>
        <dbReference type="SAM" id="MobiDB-lite"/>
    </source>
</evidence>
<dbReference type="Pfam" id="PF02434">
    <property type="entry name" value="Fringe"/>
    <property type="match status" value="1"/>
</dbReference>
<organism evidence="23 24">
    <name type="scientific">Biomphalaria glabrata</name>
    <name type="common">Bloodfluke planorb</name>
    <name type="synonym">Freshwater snail</name>
    <dbReference type="NCBI Taxonomy" id="6526"/>
    <lineage>
        <taxon>Eukaryota</taxon>
        <taxon>Metazoa</taxon>
        <taxon>Spiralia</taxon>
        <taxon>Lophotrochozoa</taxon>
        <taxon>Mollusca</taxon>
        <taxon>Gastropoda</taxon>
        <taxon>Heterobranchia</taxon>
        <taxon>Euthyneura</taxon>
        <taxon>Panpulmonata</taxon>
        <taxon>Hygrophila</taxon>
        <taxon>Lymnaeoidea</taxon>
        <taxon>Planorbidae</taxon>
        <taxon>Biomphalaria</taxon>
    </lineage>
</organism>
<evidence type="ECO:0000256" key="18">
    <source>
        <dbReference type="ARBA" id="ARBA00040898"/>
    </source>
</evidence>
<keyword evidence="10" id="KW-0479">Metal-binding</keyword>
<dbReference type="PANTHER" id="PTHR23033:SF14">
    <property type="entry name" value="GLYCOPROTEIN-N-ACETYLGALACTOSAMINE 3-BETA-GALACTOSYLTRANSFERASE 1-RELATED"/>
    <property type="match status" value="1"/>
</dbReference>
<comment type="function">
    <text evidence="19">Glycosyltransferase that generates the core 1 O-glycan Gal-beta1-3GalNAc-alpha1-Ser/Thr (T antigen), which is a precursor for many extended O-glycans in glycoproteins.</text>
</comment>
<dbReference type="GO" id="GO:0016263">
    <property type="term" value="F:glycoprotein-N-acetylgalactosamine 3-beta-galactosyltransferase activity"/>
    <property type="evidence" value="ECO:0007669"/>
    <property type="project" value="UniProtKB-EC"/>
</dbReference>
<keyword evidence="11" id="KW-0547">Nucleotide-binding</keyword>
<feature type="compositionally biased region" description="Basic residues" evidence="20">
    <location>
        <begin position="346"/>
        <end position="363"/>
    </location>
</feature>
<evidence type="ECO:0000256" key="17">
    <source>
        <dbReference type="ARBA" id="ARBA00023211"/>
    </source>
</evidence>
<dbReference type="Proteomes" id="UP001165740">
    <property type="component" value="Chromosome 14"/>
</dbReference>
<keyword evidence="7" id="KW-0328">Glycosyltransferase</keyword>
<keyword evidence="17" id="KW-0464">Manganese</keyword>
<evidence type="ECO:0000256" key="8">
    <source>
        <dbReference type="ARBA" id="ARBA00022679"/>
    </source>
</evidence>
<evidence type="ECO:0000256" key="7">
    <source>
        <dbReference type="ARBA" id="ARBA00022676"/>
    </source>
</evidence>
<comment type="similarity">
    <text evidence="4">Belongs to the glycosyltransferase 31 family. Beta3-Gal-T subfamily.</text>
</comment>
<evidence type="ECO:0000313" key="23">
    <source>
        <dbReference type="Proteomes" id="UP001165740"/>
    </source>
</evidence>
<keyword evidence="15" id="KW-1015">Disulfide bond</keyword>
<evidence type="ECO:0000256" key="3">
    <source>
        <dbReference type="ARBA" id="ARBA00004922"/>
    </source>
</evidence>
<evidence type="ECO:0000256" key="10">
    <source>
        <dbReference type="ARBA" id="ARBA00022723"/>
    </source>
</evidence>
<proteinExistence type="inferred from homology"/>
<keyword evidence="23" id="KW-1185">Reference proteome</keyword>
<name>A0A9W2YXM6_BIOGL</name>
<dbReference type="GO" id="GO:0030145">
    <property type="term" value="F:manganese ion binding"/>
    <property type="evidence" value="ECO:0007669"/>
    <property type="project" value="UniProtKB-ARBA"/>
</dbReference>
<evidence type="ECO:0000256" key="2">
    <source>
        <dbReference type="ARBA" id="ARBA00004606"/>
    </source>
</evidence>
<dbReference type="OMA" id="GHHFKPY"/>
<evidence type="ECO:0000313" key="24">
    <source>
        <dbReference type="RefSeq" id="XP_055867485.1"/>
    </source>
</evidence>
<dbReference type="Gene3D" id="3.90.550.50">
    <property type="match status" value="1"/>
</dbReference>
<evidence type="ECO:0000256" key="1">
    <source>
        <dbReference type="ARBA" id="ARBA00001936"/>
    </source>
</evidence>
<evidence type="ECO:0000256" key="11">
    <source>
        <dbReference type="ARBA" id="ARBA00022741"/>
    </source>
</evidence>
<evidence type="ECO:0000256" key="4">
    <source>
        <dbReference type="ARBA" id="ARBA00006462"/>
    </source>
</evidence>
<evidence type="ECO:0000256" key="13">
    <source>
        <dbReference type="ARBA" id="ARBA00022989"/>
    </source>
</evidence>
<dbReference type="GO" id="GO:0016020">
    <property type="term" value="C:membrane"/>
    <property type="evidence" value="ECO:0007669"/>
    <property type="project" value="UniProtKB-SubCell"/>
</dbReference>
<accession>A0A9W2YXM6</accession>
<evidence type="ECO:0000256" key="21">
    <source>
        <dbReference type="SAM" id="Phobius"/>
    </source>
</evidence>
<keyword evidence="9 21" id="KW-0812">Transmembrane</keyword>
<comment type="subunit">
    <text evidence="5">Homodimer; disulfide-linked.</text>
</comment>
<keyword evidence="16" id="KW-0325">Glycoprotein</keyword>
<comment type="cofactor">
    <cofactor evidence="1">
        <name>Mn(2+)</name>
        <dbReference type="ChEBI" id="CHEBI:29035"/>
    </cofactor>
</comment>
<evidence type="ECO:0000256" key="19">
    <source>
        <dbReference type="ARBA" id="ARBA00059245"/>
    </source>
</evidence>
<evidence type="ECO:0000256" key="9">
    <source>
        <dbReference type="ARBA" id="ARBA00022692"/>
    </source>
</evidence>
<evidence type="ECO:0000256" key="6">
    <source>
        <dbReference type="ARBA" id="ARBA00012557"/>
    </source>
</evidence>
<keyword evidence="12" id="KW-0735">Signal-anchor</keyword>
<dbReference type="FunFam" id="3.90.550.50:FF:000017">
    <property type="entry name" value="Glycoprotein-N-acetylgalactosamine 3-beta-galactosyltransferase 1"/>
    <property type="match status" value="1"/>
</dbReference>
<dbReference type="EC" id="2.4.1.122" evidence="6"/>
<evidence type="ECO:0000256" key="5">
    <source>
        <dbReference type="ARBA" id="ARBA00011748"/>
    </source>
</evidence>
<comment type="subcellular location">
    <subcellularLocation>
        <location evidence="2">Membrane</location>
        <topology evidence="2">Single-pass type II membrane protein</topology>
    </subcellularLocation>
</comment>
<dbReference type="GeneID" id="106066055"/>
<feature type="domain" description="Fringe-like glycosyltransferase" evidence="22">
    <location>
        <begin position="102"/>
        <end position="273"/>
    </location>
</feature>
<dbReference type="InterPro" id="IPR026050">
    <property type="entry name" value="C1GALT1/C1GALT1_chp1"/>
</dbReference>
<dbReference type="OrthoDB" id="414175at2759"/>
<feature type="region of interest" description="Disordered" evidence="20">
    <location>
        <begin position="344"/>
        <end position="363"/>
    </location>
</feature>
<keyword evidence="14 21" id="KW-0472">Membrane</keyword>
<sequence>MVIFNFFSRNMQASTNLFLVAFISVIIIIGFSFVGFATWPQSYTTPFRLNIEDTAKVHYISRHKMLDAGERRSNSRGLNLDKDTSLTHDEQDIAADLKDQVKILVWVMTAPMYHSTRGKAVQETWGKHCDNILFFSTQNDSTLPAIGLNVEENYENLSAKTIKAFYYLYEHKFDEADWFMKVDDDTYVIPENLRYFLSEQDPRDPVYFGHHFKAYIEQGYHSGGAGYVLSKEALRRFGEKGKLFSQCNETNSPEDVAMGACMEKLGVKITDSRDRFGRSRFHCLDPKLQVLGDFPDWYIEMDAHGAKNDVSDYAISFHYVTPEDMYVLDYLVYHLRPYGQSSRSQRVNKRLRRSHKSLKQRVSKQRQQGKSKFVIV</sequence>
<protein>
    <recommendedName>
        <fullName evidence="18">Glycoprotein-N-acetylgalactosamine 3-beta-galactosyltransferase 1</fullName>
        <ecNumber evidence="6">2.4.1.122</ecNumber>
    </recommendedName>
</protein>
<dbReference type="GO" id="GO:0000166">
    <property type="term" value="F:nucleotide binding"/>
    <property type="evidence" value="ECO:0007669"/>
    <property type="project" value="UniProtKB-KW"/>
</dbReference>
<feature type="transmembrane region" description="Helical" evidence="21">
    <location>
        <begin position="17"/>
        <end position="39"/>
    </location>
</feature>
<dbReference type="PANTHER" id="PTHR23033">
    <property type="entry name" value="BETA1,3-GALACTOSYLTRANSFERASE"/>
    <property type="match status" value="1"/>
</dbReference>
<evidence type="ECO:0000256" key="14">
    <source>
        <dbReference type="ARBA" id="ARBA00023136"/>
    </source>
</evidence>
<evidence type="ECO:0000256" key="12">
    <source>
        <dbReference type="ARBA" id="ARBA00022968"/>
    </source>
</evidence>
<evidence type="ECO:0000256" key="15">
    <source>
        <dbReference type="ARBA" id="ARBA00023157"/>
    </source>
</evidence>
<keyword evidence="8" id="KW-0808">Transferase</keyword>
<evidence type="ECO:0000259" key="22">
    <source>
        <dbReference type="Pfam" id="PF02434"/>
    </source>
</evidence>
<dbReference type="AlphaFoldDB" id="A0A9W2YXM6"/>
<evidence type="ECO:0000256" key="16">
    <source>
        <dbReference type="ARBA" id="ARBA00023180"/>
    </source>
</evidence>
<reference evidence="24" key="1">
    <citation type="submission" date="2025-08" db="UniProtKB">
        <authorList>
            <consortium name="RefSeq"/>
        </authorList>
    </citation>
    <scope>IDENTIFICATION</scope>
</reference>
<gene>
    <name evidence="24" type="primary">LOC106066055</name>
</gene>
<dbReference type="RefSeq" id="XP_055867485.1">
    <property type="nucleotide sequence ID" value="XM_056011510.1"/>
</dbReference>
<comment type="pathway">
    <text evidence="3">Protein modification; protein glycosylation.</text>
</comment>